<dbReference type="EMBL" id="FQZL01000005">
    <property type="protein sequence ID" value="SHI52107.1"/>
    <property type="molecule type" value="Genomic_DNA"/>
</dbReference>
<sequence>MITLLRILVKMEVGNILIRVKLKGMLASSAGFRDKDMEVESGIDIHGLLEFLEITIKPSWLIASVNNSISRKTTVIEEGDTVEIFIAGGGG</sequence>
<reference evidence="1 2" key="1">
    <citation type="submission" date="2016-11" db="EMBL/GenBank/DDBJ databases">
        <authorList>
            <person name="Jaros S."/>
            <person name="Januszkiewicz K."/>
            <person name="Wedrychowicz H."/>
        </authorList>
    </citation>
    <scope>NUCLEOTIDE SEQUENCE [LARGE SCALE GENOMIC DNA]</scope>
    <source>
        <strain evidence="1 2">DSM 17477</strain>
    </source>
</reference>
<evidence type="ECO:0000313" key="2">
    <source>
        <dbReference type="Proteomes" id="UP000184052"/>
    </source>
</evidence>
<dbReference type="SUPFAM" id="SSF54285">
    <property type="entry name" value="MoaD/ThiS"/>
    <property type="match status" value="1"/>
</dbReference>
<evidence type="ECO:0000313" key="1">
    <source>
        <dbReference type="EMBL" id="SHI52107.1"/>
    </source>
</evidence>
<dbReference type="Proteomes" id="UP000184052">
    <property type="component" value="Unassembled WGS sequence"/>
</dbReference>
<proteinExistence type="predicted"/>
<dbReference type="Pfam" id="PF02597">
    <property type="entry name" value="ThiS"/>
    <property type="match status" value="1"/>
</dbReference>
<dbReference type="STRING" id="1121476.SAMN02745751_00469"/>
<dbReference type="Gene3D" id="3.10.20.30">
    <property type="match status" value="1"/>
</dbReference>
<dbReference type="InterPro" id="IPR016155">
    <property type="entry name" value="Mopterin_synth/thiamin_S_b"/>
</dbReference>
<protein>
    <submittedName>
        <fullName evidence="1">Sulfur carrier protein ThiS (Thiamine biosynthesis)</fullName>
    </submittedName>
</protein>
<dbReference type="InterPro" id="IPR012675">
    <property type="entry name" value="Beta-grasp_dom_sf"/>
</dbReference>
<dbReference type="RefSeq" id="WP_073046536.1">
    <property type="nucleotide sequence ID" value="NZ_FQZL01000005.1"/>
</dbReference>
<dbReference type="InterPro" id="IPR003749">
    <property type="entry name" value="ThiS/MoaD-like"/>
</dbReference>
<organism evidence="1 2">
    <name type="scientific">Dethiosulfatibacter aminovorans DSM 17477</name>
    <dbReference type="NCBI Taxonomy" id="1121476"/>
    <lineage>
        <taxon>Bacteria</taxon>
        <taxon>Bacillati</taxon>
        <taxon>Bacillota</taxon>
        <taxon>Tissierellia</taxon>
        <taxon>Dethiosulfatibacter</taxon>
    </lineage>
</organism>
<accession>A0A1M6BTT5</accession>
<keyword evidence="2" id="KW-1185">Reference proteome</keyword>
<gene>
    <name evidence="1" type="ORF">SAMN02745751_00469</name>
</gene>
<dbReference type="AlphaFoldDB" id="A0A1M6BTT5"/>
<name>A0A1M6BTT5_9FIRM</name>